<evidence type="ECO:0000313" key="2">
    <source>
        <dbReference type="Proteomes" id="UP000001877"/>
    </source>
</evidence>
<dbReference type="STRING" id="358681.BBR47_26350"/>
<dbReference type="Pfam" id="PF17428">
    <property type="entry name" value="DUF5412"/>
    <property type="match status" value="1"/>
</dbReference>
<name>C0ZCV3_BREBN</name>
<proteinExistence type="predicted"/>
<dbReference type="Proteomes" id="UP000001877">
    <property type="component" value="Chromosome"/>
</dbReference>
<accession>C0ZCV3</accession>
<organism evidence="1 2">
    <name type="scientific">Brevibacillus brevis (strain 47 / JCM 6285 / NBRC 100599)</name>
    <dbReference type="NCBI Taxonomy" id="358681"/>
    <lineage>
        <taxon>Bacteria</taxon>
        <taxon>Bacillati</taxon>
        <taxon>Bacillota</taxon>
        <taxon>Bacilli</taxon>
        <taxon>Bacillales</taxon>
        <taxon>Paenibacillaceae</taxon>
        <taxon>Brevibacillus</taxon>
    </lineage>
</organism>
<dbReference type="AlphaFoldDB" id="C0ZCV3"/>
<dbReference type="RefSeq" id="WP_015890933.1">
    <property type="nucleotide sequence ID" value="NC_012491.1"/>
</dbReference>
<dbReference type="HOGENOM" id="CLU_142722_0_0_9"/>
<dbReference type="InterPro" id="IPR035406">
    <property type="entry name" value="DUF5412"/>
</dbReference>
<evidence type="ECO:0008006" key="3">
    <source>
        <dbReference type="Google" id="ProtNLM"/>
    </source>
</evidence>
<dbReference type="KEGG" id="bbe:BBR47_26350"/>
<sequence length="105" mass="12350">MILLPFLLYYNTFYSNEVYSPNSQYVAKVYHVGDESGLRVDVNTGLFGSERLIYWSWKETEAKVEWLDETHIKINERILDVRSEKNDKRTMDKLGQFSCPVGYSI</sequence>
<evidence type="ECO:0000313" key="1">
    <source>
        <dbReference type="EMBL" id="BAH43612.1"/>
    </source>
</evidence>
<keyword evidence="2" id="KW-1185">Reference proteome</keyword>
<gene>
    <name evidence="1" type="ordered locus">BBR47_26350</name>
</gene>
<dbReference type="EMBL" id="AP008955">
    <property type="protein sequence ID" value="BAH43612.1"/>
    <property type="molecule type" value="Genomic_DNA"/>
</dbReference>
<reference evidence="1 2" key="1">
    <citation type="submission" date="2005-03" db="EMBL/GenBank/DDBJ databases">
        <title>Brevibacillus brevis strain 47, complete genome.</title>
        <authorList>
            <person name="Hosoyama A."/>
            <person name="Yamada R."/>
            <person name="Hongo Y."/>
            <person name="Terui Y."/>
            <person name="Ankai A."/>
            <person name="Masuyama W."/>
            <person name="Sekiguchi M."/>
            <person name="Takeda T."/>
            <person name="Asano K."/>
            <person name="Ohji S."/>
            <person name="Ichikawa N."/>
            <person name="Narita S."/>
            <person name="Aoki N."/>
            <person name="Miura H."/>
            <person name="Matsushita S."/>
            <person name="Sekigawa T."/>
            <person name="Yamagata H."/>
            <person name="Yoshikawa H."/>
            <person name="Udaka S."/>
            <person name="Tanikawa S."/>
            <person name="Fujita N."/>
        </authorList>
    </citation>
    <scope>NUCLEOTIDE SEQUENCE [LARGE SCALE GENOMIC DNA]</scope>
    <source>
        <strain evidence="2">47 / JCM 6285 / NBRC 100599</strain>
    </source>
</reference>
<protein>
    <recommendedName>
        <fullName evidence="3">DUF5412 domain-containing protein</fullName>
    </recommendedName>
</protein>